<protein>
    <submittedName>
        <fullName evidence="1">Uncharacterized protein</fullName>
    </submittedName>
</protein>
<reference evidence="1" key="1">
    <citation type="submission" date="2014-05" db="EMBL/GenBank/DDBJ databases">
        <authorList>
            <person name="Chronopoulou M."/>
        </authorList>
    </citation>
    <scope>NUCLEOTIDE SEQUENCE</scope>
    <source>
        <tissue evidence="1">Whole organism</tissue>
    </source>
</reference>
<dbReference type="EMBL" id="HACA01030584">
    <property type="protein sequence ID" value="CDW47945.1"/>
    <property type="molecule type" value="Transcribed_RNA"/>
</dbReference>
<feature type="non-terminal residue" evidence="1">
    <location>
        <position position="1"/>
    </location>
</feature>
<accession>A0A0K2VCC6</accession>
<organism evidence="1">
    <name type="scientific">Lepeophtheirus salmonis</name>
    <name type="common">Salmon louse</name>
    <name type="synonym">Caligus salmonis</name>
    <dbReference type="NCBI Taxonomy" id="72036"/>
    <lineage>
        <taxon>Eukaryota</taxon>
        <taxon>Metazoa</taxon>
        <taxon>Ecdysozoa</taxon>
        <taxon>Arthropoda</taxon>
        <taxon>Crustacea</taxon>
        <taxon>Multicrustacea</taxon>
        <taxon>Hexanauplia</taxon>
        <taxon>Copepoda</taxon>
        <taxon>Siphonostomatoida</taxon>
        <taxon>Caligidae</taxon>
        <taxon>Lepeophtheirus</taxon>
    </lineage>
</organism>
<dbReference type="AlphaFoldDB" id="A0A0K2VCC6"/>
<proteinExistence type="predicted"/>
<evidence type="ECO:0000313" key="1">
    <source>
        <dbReference type="EMBL" id="CDW47945.1"/>
    </source>
</evidence>
<sequence length="118" mass="14289">LYFAFRLYSCSCWIKYLFIRVYFSKIFINYWKQNWFAIITRICPIIGSSCINTSYISGIHSLERINIFFLGNTRILVGLYKHFKLYINLKKVLKYNLVLYQIYHTLINIKKDNLDHVK</sequence>
<name>A0A0K2VCC6_LEPSM</name>